<dbReference type="AlphaFoldDB" id="A0A2B5X8M6"/>
<sequence length="59" mass="6705">MKKVSSKYWRIPFLFGIKKHLAKGVAAHAHQAKSTNYPKTISTSKMHKIFALGYLLFLA</sequence>
<organism evidence="1 2">
    <name type="scientific">Bacillus wiedmannii</name>
    <dbReference type="NCBI Taxonomy" id="1890302"/>
    <lineage>
        <taxon>Bacteria</taxon>
        <taxon>Bacillati</taxon>
        <taxon>Bacillota</taxon>
        <taxon>Bacilli</taxon>
        <taxon>Bacillales</taxon>
        <taxon>Bacillaceae</taxon>
        <taxon>Bacillus</taxon>
        <taxon>Bacillus cereus group</taxon>
    </lineage>
</organism>
<protein>
    <submittedName>
        <fullName evidence="1">Uncharacterized protein</fullName>
    </submittedName>
</protein>
<dbReference type="Proteomes" id="UP000220621">
    <property type="component" value="Unassembled WGS sequence"/>
</dbReference>
<evidence type="ECO:0000313" key="1">
    <source>
        <dbReference type="EMBL" id="PEM43225.1"/>
    </source>
</evidence>
<gene>
    <name evidence="1" type="ORF">CN611_30255</name>
</gene>
<reference evidence="1 2" key="1">
    <citation type="submission" date="2017-09" db="EMBL/GenBank/DDBJ databases">
        <title>Large-scale bioinformatics analysis of Bacillus genomes uncovers conserved roles of natural products in bacterial physiology.</title>
        <authorList>
            <consortium name="Agbiome Team Llc"/>
            <person name="Bleich R.M."/>
            <person name="Grubbs K.J."/>
            <person name="Santa Maria K.C."/>
            <person name="Allen S.E."/>
            <person name="Farag S."/>
            <person name="Shank E.A."/>
            <person name="Bowers A."/>
        </authorList>
    </citation>
    <scope>NUCLEOTIDE SEQUENCE [LARGE SCALE GENOMIC DNA]</scope>
    <source>
        <strain evidence="1 2">AFS010764</strain>
    </source>
</reference>
<evidence type="ECO:0000313" key="2">
    <source>
        <dbReference type="Proteomes" id="UP000220621"/>
    </source>
</evidence>
<comment type="caution">
    <text evidence="1">The sequence shown here is derived from an EMBL/GenBank/DDBJ whole genome shotgun (WGS) entry which is preliminary data.</text>
</comment>
<dbReference type="RefSeq" id="WP_098103604.1">
    <property type="nucleotide sequence ID" value="NZ_JAKGBP020000001.1"/>
</dbReference>
<name>A0A2B5X8M6_9BACI</name>
<proteinExistence type="predicted"/>
<accession>A0A2B5X8M6</accession>
<dbReference type="EMBL" id="NUDL01000159">
    <property type="protein sequence ID" value="PEM43225.1"/>
    <property type="molecule type" value="Genomic_DNA"/>
</dbReference>